<proteinExistence type="predicted"/>
<comment type="caution">
    <text evidence="2">The sequence shown here is derived from an EMBL/GenBank/DDBJ whole genome shotgun (WGS) entry which is preliminary data.</text>
</comment>
<dbReference type="Gene3D" id="1.20.120.20">
    <property type="entry name" value="Apolipoprotein"/>
    <property type="match status" value="1"/>
</dbReference>
<dbReference type="SUPFAM" id="SSF58113">
    <property type="entry name" value="Apolipoprotein A-I"/>
    <property type="match status" value="1"/>
</dbReference>
<keyword evidence="3" id="KW-1185">Reference proteome</keyword>
<feature type="region of interest" description="Disordered" evidence="1">
    <location>
        <begin position="174"/>
        <end position="212"/>
    </location>
</feature>
<gene>
    <name evidence="2" type="ORF">ACFQ4L_03310</name>
</gene>
<dbReference type="EMBL" id="JBHTOF010000024">
    <property type="protein sequence ID" value="MFD1465119.1"/>
    <property type="molecule type" value="Genomic_DNA"/>
</dbReference>
<organism evidence="2 3">
    <name type="scientific">Lapidilactobacillus mulanensis</name>
    <dbReference type="NCBI Taxonomy" id="2485999"/>
    <lineage>
        <taxon>Bacteria</taxon>
        <taxon>Bacillati</taxon>
        <taxon>Bacillota</taxon>
        <taxon>Bacilli</taxon>
        <taxon>Lactobacillales</taxon>
        <taxon>Lactobacillaceae</taxon>
        <taxon>Lapidilactobacillus</taxon>
    </lineage>
</organism>
<sequence>MAKGHFFLGLVIGSAAAIGAALLLTPETAEDIKKRASLNSNKLKNRASELYQIADDATADWREDAAEKVNQVLSEHESLHYAVDTSSKAVQQFKDTFQDATEQMKSQFGDVSEQLKSSFEQTKDAADNVDSDDFDDIVLDSQSAFQEAQDEVADSADDVKDDAAKTVEDVKDTAAEVKSTVSKGASEVKEDAKDVVADSKSVAKDSKDAVVDTARTAKKSAAKKVADKKDK</sequence>
<name>A0ABW4DM92_9LACO</name>
<feature type="compositionally biased region" description="Basic and acidic residues" evidence="1">
    <location>
        <begin position="186"/>
        <end position="210"/>
    </location>
</feature>
<reference evidence="3" key="1">
    <citation type="journal article" date="2019" name="Int. J. Syst. Evol. Microbiol.">
        <title>The Global Catalogue of Microorganisms (GCM) 10K type strain sequencing project: providing services to taxonomists for standard genome sequencing and annotation.</title>
        <authorList>
            <consortium name="The Broad Institute Genomics Platform"/>
            <consortium name="The Broad Institute Genome Sequencing Center for Infectious Disease"/>
            <person name="Wu L."/>
            <person name="Ma J."/>
        </authorList>
    </citation>
    <scope>NUCLEOTIDE SEQUENCE [LARGE SCALE GENOMIC DNA]</scope>
    <source>
        <strain evidence="3">CCM 8951</strain>
    </source>
</reference>
<protein>
    <submittedName>
        <fullName evidence="2">YtxH domain-containing protein</fullName>
    </submittedName>
</protein>
<dbReference type="InterPro" id="IPR024623">
    <property type="entry name" value="YtxH"/>
</dbReference>
<dbReference type="RefSeq" id="WP_125578597.1">
    <property type="nucleotide sequence ID" value="NZ_JBHTOF010000024.1"/>
</dbReference>
<evidence type="ECO:0000313" key="3">
    <source>
        <dbReference type="Proteomes" id="UP001597244"/>
    </source>
</evidence>
<dbReference type="Proteomes" id="UP001597244">
    <property type="component" value="Unassembled WGS sequence"/>
</dbReference>
<evidence type="ECO:0000313" key="2">
    <source>
        <dbReference type="EMBL" id="MFD1465119.1"/>
    </source>
</evidence>
<accession>A0ABW4DM92</accession>
<evidence type="ECO:0000256" key="1">
    <source>
        <dbReference type="SAM" id="MobiDB-lite"/>
    </source>
</evidence>
<dbReference type="Pfam" id="PF12732">
    <property type="entry name" value="YtxH"/>
    <property type="match status" value="1"/>
</dbReference>